<protein>
    <submittedName>
        <fullName evidence="12">Cytochrome P450</fullName>
    </submittedName>
</protein>
<dbReference type="OMA" id="NEHQESR"/>
<evidence type="ECO:0000256" key="7">
    <source>
        <dbReference type="ARBA" id="ARBA00023004"/>
    </source>
</evidence>
<accession>A0A5M3MZ48</accession>
<organism evidence="12 13">
    <name type="scientific">Coniophora puteana (strain RWD-64-598)</name>
    <name type="common">Brown rot fungus</name>
    <dbReference type="NCBI Taxonomy" id="741705"/>
    <lineage>
        <taxon>Eukaryota</taxon>
        <taxon>Fungi</taxon>
        <taxon>Dikarya</taxon>
        <taxon>Basidiomycota</taxon>
        <taxon>Agaricomycotina</taxon>
        <taxon>Agaricomycetes</taxon>
        <taxon>Agaricomycetidae</taxon>
        <taxon>Boletales</taxon>
        <taxon>Coniophorineae</taxon>
        <taxon>Coniophoraceae</taxon>
        <taxon>Coniophora</taxon>
    </lineage>
</organism>
<gene>
    <name evidence="12" type="ORF">CONPUDRAFT_120281</name>
</gene>
<feature type="signal peptide" evidence="11">
    <location>
        <begin position="1"/>
        <end position="23"/>
    </location>
</feature>
<dbReference type="PRINTS" id="PR00463">
    <property type="entry name" value="EP450I"/>
</dbReference>
<evidence type="ECO:0000256" key="8">
    <source>
        <dbReference type="ARBA" id="ARBA00023033"/>
    </source>
</evidence>
<evidence type="ECO:0000256" key="2">
    <source>
        <dbReference type="ARBA" id="ARBA00005179"/>
    </source>
</evidence>
<keyword evidence="11" id="KW-0732">Signal</keyword>
<keyword evidence="13" id="KW-1185">Reference proteome</keyword>
<dbReference type="Pfam" id="PF00067">
    <property type="entry name" value="p450"/>
    <property type="match status" value="1"/>
</dbReference>
<comment type="cofactor">
    <cofactor evidence="1 9">
        <name>heme</name>
        <dbReference type="ChEBI" id="CHEBI:30413"/>
    </cofactor>
</comment>
<evidence type="ECO:0000256" key="6">
    <source>
        <dbReference type="ARBA" id="ARBA00023002"/>
    </source>
</evidence>
<evidence type="ECO:0000256" key="11">
    <source>
        <dbReference type="SAM" id="SignalP"/>
    </source>
</evidence>
<name>A0A5M3MZ48_CONPW</name>
<sequence length="516" mass="58243">MPLLFVSIIPLGLIIWTISTCAAAKLRNKRSLPLPPGPDQLPFLGAALQVDANTPWLTYAEWAANYGDIVSCRFFGTQVVILNSEKVANDLLERCSRIYSDRAEVSTVAMTGWDFDFGFDRYGNEWRLHRRLFQQAFREQKVADYRSTQRAAAHRLVINIDRNPAENLWDLILLCASSSILSTVYGYEVDSIDDPLFTINDKTLQTGFPLLNGESSIIIDTFPFIKYLPTWLPGTSIVRDAQIAKHWAQLFVNFPYNFTMEKMKSNTEFSCALSETIRNSEENGQAIPVYNLKKFAATAFIGGAETAGTSSVLQTLIVALLQNPAVQKRAHAELWAVVGNNRLPTFEDRPSLPYIDALIREVTRWNPAAPLGLPHVSTEDDIYEGYFIPQGSIMVANTWAMSRNPSRYPDPETFRPERFLTKDGELNNDDVRFTFGWGRRICPGRYSAFAAIWIAAASLIATYAFERAKDEHGIEIEPTPQWTTGLARKPKPVPLRVIPRFDQSKLEQMVKDVNDN</sequence>
<keyword evidence="7 9" id="KW-0408">Iron</keyword>
<feature type="binding site" description="axial binding residue" evidence="9">
    <location>
        <position position="442"/>
    </location>
    <ligand>
        <name>heme</name>
        <dbReference type="ChEBI" id="CHEBI:30413"/>
    </ligand>
    <ligandPart>
        <name>Fe</name>
        <dbReference type="ChEBI" id="CHEBI:18248"/>
    </ligandPart>
</feature>
<dbReference type="SUPFAM" id="SSF48264">
    <property type="entry name" value="Cytochrome P450"/>
    <property type="match status" value="1"/>
</dbReference>
<evidence type="ECO:0000313" key="13">
    <source>
        <dbReference type="Proteomes" id="UP000053558"/>
    </source>
</evidence>
<evidence type="ECO:0000256" key="5">
    <source>
        <dbReference type="ARBA" id="ARBA00022723"/>
    </source>
</evidence>
<dbReference type="InterPro" id="IPR017972">
    <property type="entry name" value="Cyt_P450_CS"/>
</dbReference>
<dbReference type="GO" id="GO:0005506">
    <property type="term" value="F:iron ion binding"/>
    <property type="evidence" value="ECO:0007669"/>
    <property type="project" value="InterPro"/>
</dbReference>
<evidence type="ECO:0000256" key="3">
    <source>
        <dbReference type="ARBA" id="ARBA00010617"/>
    </source>
</evidence>
<dbReference type="GO" id="GO:0016705">
    <property type="term" value="F:oxidoreductase activity, acting on paired donors, with incorporation or reduction of molecular oxygen"/>
    <property type="evidence" value="ECO:0007669"/>
    <property type="project" value="InterPro"/>
</dbReference>
<comment type="caution">
    <text evidence="12">The sequence shown here is derived from an EMBL/GenBank/DDBJ whole genome shotgun (WGS) entry which is preliminary data.</text>
</comment>
<dbReference type="GO" id="GO:0004497">
    <property type="term" value="F:monooxygenase activity"/>
    <property type="evidence" value="ECO:0007669"/>
    <property type="project" value="UniProtKB-KW"/>
</dbReference>
<evidence type="ECO:0000256" key="1">
    <source>
        <dbReference type="ARBA" id="ARBA00001971"/>
    </source>
</evidence>
<dbReference type="RefSeq" id="XP_007766125.1">
    <property type="nucleotide sequence ID" value="XM_007767935.1"/>
</dbReference>
<feature type="chain" id="PRO_5024349728" evidence="11">
    <location>
        <begin position="24"/>
        <end position="516"/>
    </location>
</feature>
<reference evidence="13" key="1">
    <citation type="journal article" date="2012" name="Science">
        <title>The Paleozoic origin of enzymatic lignin decomposition reconstructed from 31 fungal genomes.</title>
        <authorList>
            <person name="Floudas D."/>
            <person name="Binder M."/>
            <person name="Riley R."/>
            <person name="Barry K."/>
            <person name="Blanchette R.A."/>
            <person name="Henrissat B."/>
            <person name="Martinez A.T."/>
            <person name="Otillar R."/>
            <person name="Spatafora J.W."/>
            <person name="Yadav J.S."/>
            <person name="Aerts A."/>
            <person name="Benoit I."/>
            <person name="Boyd A."/>
            <person name="Carlson A."/>
            <person name="Copeland A."/>
            <person name="Coutinho P.M."/>
            <person name="de Vries R.P."/>
            <person name="Ferreira P."/>
            <person name="Findley K."/>
            <person name="Foster B."/>
            <person name="Gaskell J."/>
            <person name="Glotzer D."/>
            <person name="Gorecki P."/>
            <person name="Heitman J."/>
            <person name="Hesse C."/>
            <person name="Hori C."/>
            <person name="Igarashi K."/>
            <person name="Jurgens J.A."/>
            <person name="Kallen N."/>
            <person name="Kersten P."/>
            <person name="Kohler A."/>
            <person name="Kuees U."/>
            <person name="Kumar T.K.A."/>
            <person name="Kuo A."/>
            <person name="LaButti K."/>
            <person name="Larrondo L.F."/>
            <person name="Lindquist E."/>
            <person name="Ling A."/>
            <person name="Lombard V."/>
            <person name="Lucas S."/>
            <person name="Lundell T."/>
            <person name="Martin R."/>
            <person name="McLaughlin D.J."/>
            <person name="Morgenstern I."/>
            <person name="Morin E."/>
            <person name="Murat C."/>
            <person name="Nagy L.G."/>
            <person name="Nolan M."/>
            <person name="Ohm R.A."/>
            <person name="Patyshakuliyeva A."/>
            <person name="Rokas A."/>
            <person name="Ruiz-Duenas F.J."/>
            <person name="Sabat G."/>
            <person name="Salamov A."/>
            <person name="Samejima M."/>
            <person name="Schmutz J."/>
            <person name="Slot J.C."/>
            <person name="St John F."/>
            <person name="Stenlid J."/>
            <person name="Sun H."/>
            <person name="Sun S."/>
            <person name="Syed K."/>
            <person name="Tsang A."/>
            <person name="Wiebenga A."/>
            <person name="Young D."/>
            <person name="Pisabarro A."/>
            <person name="Eastwood D.C."/>
            <person name="Martin F."/>
            <person name="Cullen D."/>
            <person name="Grigoriev I.V."/>
            <person name="Hibbett D.S."/>
        </authorList>
    </citation>
    <scope>NUCLEOTIDE SEQUENCE [LARGE SCALE GENOMIC DNA]</scope>
    <source>
        <strain evidence="13">RWD-64-598 SS2</strain>
    </source>
</reference>
<evidence type="ECO:0000313" key="12">
    <source>
        <dbReference type="EMBL" id="EIW84420.1"/>
    </source>
</evidence>
<keyword evidence="5 9" id="KW-0479">Metal-binding</keyword>
<dbReference type="OrthoDB" id="2789670at2759"/>
<keyword evidence="8 10" id="KW-0503">Monooxygenase</keyword>
<evidence type="ECO:0000256" key="9">
    <source>
        <dbReference type="PIRSR" id="PIRSR602401-1"/>
    </source>
</evidence>
<dbReference type="InterPro" id="IPR001128">
    <property type="entry name" value="Cyt_P450"/>
</dbReference>
<evidence type="ECO:0000256" key="10">
    <source>
        <dbReference type="RuleBase" id="RU000461"/>
    </source>
</evidence>
<dbReference type="EMBL" id="JH711575">
    <property type="protein sequence ID" value="EIW84420.1"/>
    <property type="molecule type" value="Genomic_DNA"/>
</dbReference>
<dbReference type="AlphaFoldDB" id="A0A5M3MZ48"/>
<dbReference type="InterPro" id="IPR002401">
    <property type="entry name" value="Cyt_P450_E_grp-I"/>
</dbReference>
<dbReference type="KEGG" id="cput:CONPUDRAFT_120281"/>
<keyword evidence="4 9" id="KW-0349">Heme</keyword>
<dbReference type="InterPro" id="IPR036396">
    <property type="entry name" value="Cyt_P450_sf"/>
</dbReference>
<dbReference type="PROSITE" id="PS00086">
    <property type="entry name" value="CYTOCHROME_P450"/>
    <property type="match status" value="1"/>
</dbReference>
<comment type="pathway">
    <text evidence="2">Secondary metabolite biosynthesis.</text>
</comment>
<keyword evidence="6 10" id="KW-0560">Oxidoreductase</keyword>
<proteinExistence type="inferred from homology"/>
<evidence type="ECO:0000256" key="4">
    <source>
        <dbReference type="ARBA" id="ARBA00022617"/>
    </source>
</evidence>
<dbReference type="Proteomes" id="UP000053558">
    <property type="component" value="Unassembled WGS sequence"/>
</dbReference>
<dbReference type="Gene3D" id="1.10.630.10">
    <property type="entry name" value="Cytochrome P450"/>
    <property type="match status" value="1"/>
</dbReference>
<dbReference type="InterPro" id="IPR050364">
    <property type="entry name" value="Cytochrome_P450_fung"/>
</dbReference>
<dbReference type="CDD" id="cd11065">
    <property type="entry name" value="CYP64-like"/>
    <property type="match status" value="1"/>
</dbReference>
<dbReference type="GeneID" id="19199536"/>
<comment type="similarity">
    <text evidence="3 10">Belongs to the cytochrome P450 family.</text>
</comment>
<dbReference type="PANTHER" id="PTHR46300">
    <property type="entry name" value="P450, PUTATIVE (EUROFUNG)-RELATED-RELATED"/>
    <property type="match status" value="1"/>
</dbReference>
<dbReference type="GO" id="GO:0020037">
    <property type="term" value="F:heme binding"/>
    <property type="evidence" value="ECO:0007669"/>
    <property type="project" value="InterPro"/>
</dbReference>
<dbReference type="PANTHER" id="PTHR46300:SF7">
    <property type="entry name" value="P450, PUTATIVE (EUROFUNG)-RELATED"/>
    <property type="match status" value="1"/>
</dbReference>